<dbReference type="InterPro" id="IPR017853">
    <property type="entry name" value="GH"/>
</dbReference>
<dbReference type="EMBL" id="QPFP01000011">
    <property type="protein sequence ID" value="TEB33834.1"/>
    <property type="molecule type" value="Genomic_DNA"/>
</dbReference>
<reference evidence="4 5" key="1">
    <citation type="journal article" date="2019" name="Nat. Ecol. Evol.">
        <title>Megaphylogeny resolves global patterns of mushroom evolution.</title>
        <authorList>
            <person name="Varga T."/>
            <person name="Krizsan K."/>
            <person name="Foldi C."/>
            <person name="Dima B."/>
            <person name="Sanchez-Garcia M."/>
            <person name="Sanchez-Ramirez S."/>
            <person name="Szollosi G.J."/>
            <person name="Szarkandi J.G."/>
            <person name="Papp V."/>
            <person name="Albert L."/>
            <person name="Andreopoulos W."/>
            <person name="Angelini C."/>
            <person name="Antonin V."/>
            <person name="Barry K.W."/>
            <person name="Bougher N.L."/>
            <person name="Buchanan P."/>
            <person name="Buyck B."/>
            <person name="Bense V."/>
            <person name="Catcheside P."/>
            <person name="Chovatia M."/>
            <person name="Cooper J."/>
            <person name="Damon W."/>
            <person name="Desjardin D."/>
            <person name="Finy P."/>
            <person name="Geml J."/>
            <person name="Haridas S."/>
            <person name="Hughes K."/>
            <person name="Justo A."/>
            <person name="Karasinski D."/>
            <person name="Kautmanova I."/>
            <person name="Kiss B."/>
            <person name="Kocsube S."/>
            <person name="Kotiranta H."/>
            <person name="LaButti K.M."/>
            <person name="Lechner B.E."/>
            <person name="Liimatainen K."/>
            <person name="Lipzen A."/>
            <person name="Lukacs Z."/>
            <person name="Mihaltcheva S."/>
            <person name="Morgado L.N."/>
            <person name="Niskanen T."/>
            <person name="Noordeloos M.E."/>
            <person name="Ohm R.A."/>
            <person name="Ortiz-Santana B."/>
            <person name="Ovrebo C."/>
            <person name="Racz N."/>
            <person name="Riley R."/>
            <person name="Savchenko A."/>
            <person name="Shiryaev A."/>
            <person name="Soop K."/>
            <person name="Spirin V."/>
            <person name="Szebenyi C."/>
            <person name="Tomsovsky M."/>
            <person name="Tulloss R.E."/>
            <person name="Uehling J."/>
            <person name="Grigoriev I.V."/>
            <person name="Vagvolgyi C."/>
            <person name="Papp T."/>
            <person name="Martin F.M."/>
            <person name="Miettinen O."/>
            <person name="Hibbett D.S."/>
            <person name="Nagy L.G."/>
        </authorList>
    </citation>
    <scope>NUCLEOTIDE SEQUENCE [LARGE SCALE GENOMIC DNA]</scope>
    <source>
        <strain evidence="4 5">FP101781</strain>
    </source>
</reference>
<evidence type="ECO:0000313" key="4">
    <source>
        <dbReference type="EMBL" id="TEB33834.1"/>
    </source>
</evidence>
<organism evidence="4 5">
    <name type="scientific">Coprinellus micaceus</name>
    <name type="common">Glistening ink-cap mushroom</name>
    <name type="synonym">Coprinus micaceus</name>
    <dbReference type="NCBI Taxonomy" id="71717"/>
    <lineage>
        <taxon>Eukaryota</taxon>
        <taxon>Fungi</taxon>
        <taxon>Dikarya</taxon>
        <taxon>Basidiomycota</taxon>
        <taxon>Agaricomycotina</taxon>
        <taxon>Agaricomycetes</taxon>
        <taxon>Agaricomycetidae</taxon>
        <taxon>Agaricales</taxon>
        <taxon>Agaricineae</taxon>
        <taxon>Psathyrellaceae</taxon>
        <taxon>Coprinellus</taxon>
    </lineage>
</organism>
<dbReference type="Gene3D" id="3.20.20.80">
    <property type="entry name" value="Glycosidases"/>
    <property type="match status" value="1"/>
</dbReference>
<sequence length="661" mass="70652">MTAKWVVFGVCAHVVGALASVTVYHQLHQQPLSLTTTANAASYTGAAAYDPTVLEPPPPPHPPINRQFGIQLGNGGTPGASIPQNGAFFGFSIEMSVVDQVLGKNSTLLQVPFLNLLSNLARRAGGVRIRVGGNTQETAVLVDSTQSGRVLEKDINGVSNPTQTPPLDYTRDLIYMMGNISQLVSVDWFLGIPFNDTDHFRLAVAEVGQQVLGPRLIGLQVGNEPDLYARHGHRPSEYGPFDYVGEFGELVTAMEGDEHVVNQRLLIGPNIATGDWTPEMVWNTGFVDTFSSNLAYLAVEHYPTDNCFAQFGIGTPEDPQELFPNFLNHNAGRAIVDPYRNSTVFAQEKGKRLMMFETNTASCGGFPGISDSFGAALWALDYGMQMAHSNFSGALFHVGGQNVFYNPFTPPPTNQSTFRQWTIGPVYYAALVMAEALGPSNAAQVHDLEANGGNEFTPAYTIYENGNPVRVLLFNYITDSSGVNDIIVNIALGAAAPGQVRIKRLAASSVSQKGSFLWAGQTFGSNFESDGRLQGVETIETVSCDQANGVCSVRVPAPGAALVFLSDNALSEIERGSVVTYPTTAQTRTHNTVTIDPAVLATSNGHSAMNQKGKNLGSTSKGSVSGSADMRRRYGGVFWVSVVVAGMVGPLTMGVAMVVGL</sequence>
<dbReference type="AlphaFoldDB" id="A0A4Y7TIN3"/>
<dbReference type="OrthoDB" id="2796951at2759"/>
<dbReference type="Proteomes" id="UP000298030">
    <property type="component" value="Unassembled WGS sequence"/>
</dbReference>
<dbReference type="Pfam" id="PF16862">
    <property type="entry name" value="Glyco_hydro_79C"/>
    <property type="match status" value="1"/>
</dbReference>
<dbReference type="PANTHER" id="PTHR36183">
    <property type="entry name" value="BETA-GLUCURONIDASE"/>
    <property type="match status" value="1"/>
</dbReference>
<dbReference type="InterPro" id="IPR052974">
    <property type="entry name" value="GH79_Enzymes"/>
</dbReference>
<feature type="domain" description="Beta-glucuronidase C-terminal" evidence="3">
    <location>
        <begin position="459"/>
        <end position="562"/>
    </location>
</feature>
<evidence type="ECO:0000256" key="1">
    <source>
        <dbReference type="SAM" id="Phobius"/>
    </source>
</evidence>
<dbReference type="InterPro" id="IPR031728">
    <property type="entry name" value="GlcAase_C"/>
</dbReference>
<dbReference type="SUPFAM" id="SSF51445">
    <property type="entry name" value="(Trans)glycosidases"/>
    <property type="match status" value="1"/>
</dbReference>
<keyword evidence="2" id="KW-0732">Signal</keyword>
<evidence type="ECO:0000313" key="5">
    <source>
        <dbReference type="Proteomes" id="UP000298030"/>
    </source>
</evidence>
<feature type="chain" id="PRO_5021396872" description="Beta-glucuronidase C-terminal domain-containing protein" evidence="2">
    <location>
        <begin position="18"/>
        <end position="661"/>
    </location>
</feature>
<feature type="transmembrane region" description="Helical" evidence="1">
    <location>
        <begin position="637"/>
        <end position="659"/>
    </location>
</feature>
<name>A0A4Y7TIN3_COPMI</name>
<evidence type="ECO:0000256" key="2">
    <source>
        <dbReference type="SAM" id="SignalP"/>
    </source>
</evidence>
<feature type="signal peptide" evidence="2">
    <location>
        <begin position="1"/>
        <end position="17"/>
    </location>
</feature>
<dbReference type="STRING" id="71717.A0A4Y7TIN3"/>
<evidence type="ECO:0000259" key="3">
    <source>
        <dbReference type="Pfam" id="PF16862"/>
    </source>
</evidence>
<dbReference type="PANTHER" id="PTHR36183:SF2">
    <property type="entry name" value="BETA-GLUCURONIDASE C-TERMINAL DOMAIN-CONTAINING PROTEIN"/>
    <property type="match status" value="1"/>
</dbReference>
<proteinExistence type="predicted"/>
<gene>
    <name evidence="4" type="ORF">FA13DRAFT_1685900</name>
</gene>
<keyword evidence="1" id="KW-0472">Membrane</keyword>
<keyword evidence="5" id="KW-1185">Reference proteome</keyword>
<protein>
    <recommendedName>
        <fullName evidence="3">Beta-glucuronidase C-terminal domain-containing protein</fullName>
    </recommendedName>
</protein>
<keyword evidence="1" id="KW-1133">Transmembrane helix</keyword>
<accession>A0A4Y7TIN3</accession>
<comment type="caution">
    <text evidence="4">The sequence shown here is derived from an EMBL/GenBank/DDBJ whole genome shotgun (WGS) entry which is preliminary data.</text>
</comment>
<keyword evidence="1" id="KW-0812">Transmembrane</keyword>